<proteinExistence type="predicted"/>
<evidence type="ECO:0000256" key="1">
    <source>
        <dbReference type="SAM" id="MobiDB-lite"/>
    </source>
</evidence>
<gene>
    <name evidence="2" type="ORF">PCON_10237</name>
</gene>
<accession>U4LA90</accession>
<dbReference type="AlphaFoldDB" id="U4LA90"/>
<organism evidence="2 3">
    <name type="scientific">Pyronema omphalodes (strain CBS 100304)</name>
    <name type="common">Pyronema confluens</name>
    <dbReference type="NCBI Taxonomy" id="1076935"/>
    <lineage>
        <taxon>Eukaryota</taxon>
        <taxon>Fungi</taxon>
        <taxon>Dikarya</taxon>
        <taxon>Ascomycota</taxon>
        <taxon>Pezizomycotina</taxon>
        <taxon>Pezizomycetes</taxon>
        <taxon>Pezizales</taxon>
        <taxon>Pyronemataceae</taxon>
        <taxon>Pyronema</taxon>
    </lineage>
</organism>
<feature type="compositionally biased region" description="Basic residues" evidence="1">
    <location>
        <begin position="152"/>
        <end position="165"/>
    </location>
</feature>
<feature type="region of interest" description="Disordered" evidence="1">
    <location>
        <begin position="33"/>
        <end position="59"/>
    </location>
</feature>
<evidence type="ECO:0000313" key="3">
    <source>
        <dbReference type="Proteomes" id="UP000018144"/>
    </source>
</evidence>
<dbReference type="Proteomes" id="UP000018144">
    <property type="component" value="Unassembled WGS sequence"/>
</dbReference>
<feature type="compositionally biased region" description="Acidic residues" evidence="1">
    <location>
        <begin position="33"/>
        <end position="43"/>
    </location>
</feature>
<dbReference type="EMBL" id="HF935554">
    <property type="protein sequence ID" value="CCX10643.1"/>
    <property type="molecule type" value="Genomic_DNA"/>
</dbReference>
<evidence type="ECO:0000313" key="2">
    <source>
        <dbReference type="EMBL" id="CCX10643.1"/>
    </source>
</evidence>
<keyword evidence="3" id="KW-1185">Reference proteome</keyword>
<name>U4LA90_PYROM</name>
<sequence>MSKQPKKNFLIYPPAMASAKDIIVNDYLADPVEDMAPDLSDPEEYSREPEGEDEIDLDFDPKAFPPAFVNKCMNSSCPYWRKPFSNGISCPNEACVPFNAEIDNLAAENPSMGEKGRRVEKPFPQERVNITMLNGGFGGAFYDKPEEDGKQATKKMKKGKGKERA</sequence>
<feature type="region of interest" description="Disordered" evidence="1">
    <location>
        <begin position="141"/>
        <end position="165"/>
    </location>
</feature>
<reference evidence="2 3" key="1">
    <citation type="journal article" date="2013" name="PLoS Genet.">
        <title>The genome and development-dependent transcriptomes of Pyronema confluens: a window into fungal evolution.</title>
        <authorList>
            <person name="Traeger S."/>
            <person name="Altegoer F."/>
            <person name="Freitag M."/>
            <person name="Gabaldon T."/>
            <person name="Kempken F."/>
            <person name="Kumar A."/>
            <person name="Marcet-Houben M."/>
            <person name="Poggeler S."/>
            <person name="Stajich J.E."/>
            <person name="Nowrousian M."/>
        </authorList>
    </citation>
    <scope>NUCLEOTIDE SEQUENCE [LARGE SCALE GENOMIC DNA]</scope>
    <source>
        <strain evidence="3">CBS 100304</strain>
        <tissue evidence="2">Vegetative mycelium</tissue>
    </source>
</reference>
<protein>
    <submittedName>
        <fullName evidence="2">Uncharacterized protein</fullName>
    </submittedName>
</protein>